<dbReference type="InterPro" id="IPR050983">
    <property type="entry name" value="GST_Omega/HSP26"/>
</dbReference>
<dbReference type="PANTHER" id="PTHR43968">
    <property type="match status" value="1"/>
</dbReference>
<dbReference type="EMBL" id="HBFK01037895">
    <property type="protein sequence ID" value="CAD8756448.1"/>
    <property type="molecule type" value="Transcribed_RNA"/>
</dbReference>
<dbReference type="PANTHER" id="PTHR43968:SF14">
    <property type="entry name" value="GLUTATHIONE S-TRANSFERASE"/>
    <property type="match status" value="1"/>
</dbReference>
<evidence type="ECO:0008006" key="6">
    <source>
        <dbReference type="Google" id="ProtNLM"/>
    </source>
</evidence>
<dbReference type="Pfam" id="PF13409">
    <property type="entry name" value="GST_N_2"/>
    <property type="match status" value="1"/>
</dbReference>
<dbReference type="Gene3D" id="1.20.1050.10">
    <property type="match status" value="1"/>
</dbReference>
<dbReference type="PROSITE" id="PS50404">
    <property type="entry name" value="GST_NTER"/>
    <property type="match status" value="1"/>
</dbReference>
<dbReference type="Gene3D" id="3.40.30.10">
    <property type="entry name" value="Glutaredoxin"/>
    <property type="match status" value="1"/>
</dbReference>
<dbReference type="CDD" id="cd00570">
    <property type="entry name" value="GST_N_family"/>
    <property type="match status" value="1"/>
</dbReference>
<evidence type="ECO:0000259" key="3">
    <source>
        <dbReference type="PROSITE" id="PS50404"/>
    </source>
</evidence>
<dbReference type="GO" id="GO:0005737">
    <property type="term" value="C:cytoplasm"/>
    <property type="evidence" value="ECO:0007669"/>
    <property type="project" value="TreeGrafter"/>
</dbReference>
<feature type="region of interest" description="Disordered" evidence="1">
    <location>
        <begin position="77"/>
        <end position="104"/>
    </location>
</feature>
<dbReference type="InterPro" id="IPR010987">
    <property type="entry name" value="Glutathione-S-Trfase_C-like"/>
</dbReference>
<feature type="domain" description="GST C-terminal" evidence="4">
    <location>
        <begin position="241"/>
        <end position="379"/>
    </location>
</feature>
<sequence length="539" mass="59935">MGMRAISVTVLSLTSLSLLINPSKGFAVSSWKTPFALRPRSVTPLPTARTPGVHNLRMPREGASKLGMQFGGLANLLRGGGGGGSSGSGNKDDPDAPLTDKAPSWTDLKTMLEKQQTQEERDFRSQLASGRSKTHSLATLRMFDAPDGTEPRVTLYRDVAAWCPYCEKVWLQLEEKRIPYKVEKVNMRCYGDKPDWFMRMQPSGGIPVAKIDGRVITESNDIMQALEDTFPDHNPLTPDASDPQAPRVRGLLRLEREIFSAWFRWLVSSTRAGDAQQKNFEGLMDRVDAELAQSHDIATANGAKEGRLFLGDKLSIVDCMFAPFLERMVASVPYFKGLLIRNNPRWPHVTMWFEAMEQREAFSGIESDYYTHVHNLAPQIGTCWSHKEAKAYADEIDGRGDAWKLPLKEGIEPVQISDEAAARREAAERVIANHEAIVKFALRAVGQKGFPGVSSPLADPNAVPDLRFTPQVDAAMRHVVASLLQGGQGELELSEGLPRYTVQECLQYFNERISVPRDMSWSARRQLCAHANRISDALS</sequence>
<organism evidence="5">
    <name type="scientific">Hemiselmis andersenii</name>
    <name type="common">Cryptophyte alga</name>
    <dbReference type="NCBI Taxonomy" id="464988"/>
    <lineage>
        <taxon>Eukaryota</taxon>
        <taxon>Cryptophyceae</taxon>
        <taxon>Cryptomonadales</taxon>
        <taxon>Hemiselmidaceae</taxon>
        <taxon>Hemiselmis</taxon>
    </lineage>
</organism>
<dbReference type="SUPFAM" id="SSF52833">
    <property type="entry name" value="Thioredoxin-like"/>
    <property type="match status" value="1"/>
</dbReference>
<dbReference type="InterPro" id="IPR004045">
    <property type="entry name" value="Glutathione_S-Trfase_N"/>
</dbReference>
<dbReference type="InterPro" id="IPR036282">
    <property type="entry name" value="Glutathione-S-Trfase_C_sf"/>
</dbReference>
<dbReference type="AlphaFoldDB" id="A0A6U2EXV2"/>
<dbReference type="SUPFAM" id="SSF47616">
    <property type="entry name" value="GST C-terminal domain-like"/>
    <property type="match status" value="1"/>
</dbReference>
<protein>
    <recommendedName>
        <fullName evidence="6">GST N-terminal domain-containing protein</fullName>
    </recommendedName>
</protein>
<evidence type="ECO:0000256" key="2">
    <source>
        <dbReference type="SAM" id="SignalP"/>
    </source>
</evidence>
<evidence type="ECO:0000313" key="5">
    <source>
        <dbReference type="EMBL" id="CAD8756448.1"/>
    </source>
</evidence>
<dbReference type="PROSITE" id="PS50405">
    <property type="entry name" value="GST_CTER"/>
    <property type="match status" value="1"/>
</dbReference>
<dbReference type="SFLD" id="SFLDG00358">
    <property type="entry name" value="Main_(cytGST)"/>
    <property type="match status" value="1"/>
</dbReference>
<keyword evidence="2" id="KW-0732">Signal</keyword>
<feature type="compositionally biased region" description="Gly residues" evidence="1">
    <location>
        <begin position="78"/>
        <end position="87"/>
    </location>
</feature>
<gene>
    <name evidence="5" type="ORF">HAND1043_LOCUS22957</name>
</gene>
<proteinExistence type="predicted"/>
<feature type="domain" description="GST N-terminal" evidence="3">
    <location>
        <begin position="153"/>
        <end position="234"/>
    </location>
</feature>
<dbReference type="InterPro" id="IPR040079">
    <property type="entry name" value="Glutathione_S-Trfase"/>
</dbReference>
<evidence type="ECO:0000256" key="1">
    <source>
        <dbReference type="SAM" id="MobiDB-lite"/>
    </source>
</evidence>
<feature type="signal peptide" evidence="2">
    <location>
        <begin position="1"/>
        <end position="25"/>
    </location>
</feature>
<feature type="chain" id="PRO_5030159955" description="GST N-terminal domain-containing protein" evidence="2">
    <location>
        <begin position="26"/>
        <end position="539"/>
    </location>
</feature>
<evidence type="ECO:0000259" key="4">
    <source>
        <dbReference type="PROSITE" id="PS50405"/>
    </source>
</evidence>
<accession>A0A6U2EXV2</accession>
<dbReference type="Pfam" id="PF13410">
    <property type="entry name" value="GST_C_2"/>
    <property type="match status" value="1"/>
</dbReference>
<dbReference type="SFLD" id="SFLDS00019">
    <property type="entry name" value="Glutathione_Transferase_(cytos"/>
    <property type="match status" value="1"/>
</dbReference>
<dbReference type="InterPro" id="IPR036249">
    <property type="entry name" value="Thioredoxin-like_sf"/>
</dbReference>
<dbReference type="PROSITE" id="PS51354">
    <property type="entry name" value="GLUTAREDOXIN_2"/>
    <property type="match status" value="1"/>
</dbReference>
<dbReference type="CDD" id="cd00299">
    <property type="entry name" value="GST_C_family"/>
    <property type="match status" value="1"/>
</dbReference>
<reference evidence="5" key="1">
    <citation type="submission" date="2021-01" db="EMBL/GenBank/DDBJ databases">
        <authorList>
            <person name="Corre E."/>
            <person name="Pelletier E."/>
            <person name="Niang G."/>
            <person name="Scheremetjew M."/>
            <person name="Finn R."/>
            <person name="Kale V."/>
            <person name="Holt S."/>
            <person name="Cochrane G."/>
            <person name="Meng A."/>
            <person name="Brown T."/>
            <person name="Cohen L."/>
        </authorList>
    </citation>
    <scope>NUCLEOTIDE SEQUENCE</scope>
    <source>
        <strain evidence="5">CCMP441</strain>
    </source>
</reference>
<name>A0A6U2EXV2_HEMAN</name>